<evidence type="ECO:0000313" key="2">
    <source>
        <dbReference type="RefSeq" id="XP_037893973.1"/>
    </source>
</evidence>
<gene>
    <name evidence="2" type="primary">LOC119640204</name>
</gene>
<proteinExistence type="predicted"/>
<protein>
    <submittedName>
        <fullName evidence="2">E3 UFM1-protein ligase 1 homolog</fullName>
    </submittedName>
</protein>
<name>A0A9C6DWF3_9MUSC</name>
<dbReference type="GO" id="GO:0016874">
    <property type="term" value="F:ligase activity"/>
    <property type="evidence" value="ECO:0007669"/>
    <property type="project" value="UniProtKB-KW"/>
</dbReference>
<sequence>MEELNEDIASLRHDQLNQLAMNTAQELYEATLQKSAAGGGRQSHASVQEKINALLINLRLYEKGLKSSATIDHTT</sequence>
<reference evidence="2" key="1">
    <citation type="submission" date="2025-08" db="UniProtKB">
        <authorList>
            <consortium name="RefSeq"/>
        </authorList>
    </citation>
    <scope>IDENTIFICATION</scope>
    <source>
        <tissue evidence="2">Whole body pupa</tissue>
    </source>
</reference>
<keyword evidence="2" id="KW-0436">Ligase</keyword>
<evidence type="ECO:0000313" key="1">
    <source>
        <dbReference type="Proteomes" id="UP000092443"/>
    </source>
</evidence>
<dbReference type="Proteomes" id="UP000092443">
    <property type="component" value="Unplaced"/>
</dbReference>
<accession>A0A9C6DWF3</accession>
<dbReference type="RefSeq" id="XP_037893973.1">
    <property type="nucleotide sequence ID" value="XM_038038045.1"/>
</dbReference>
<dbReference type="KEGG" id="gfs:119640204"/>
<dbReference type="GeneID" id="119640204"/>
<organism evidence="1 2">
    <name type="scientific">Glossina fuscipes</name>
    <dbReference type="NCBI Taxonomy" id="7396"/>
    <lineage>
        <taxon>Eukaryota</taxon>
        <taxon>Metazoa</taxon>
        <taxon>Ecdysozoa</taxon>
        <taxon>Arthropoda</taxon>
        <taxon>Hexapoda</taxon>
        <taxon>Insecta</taxon>
        <taxon>Pterygota</taxon>
        <taxon>Neoptera</taxon>
        <taxon>Endopterygota</taxon>
        <taxon>Diptera</taxon>
        <taxon>Brachycera</taxon>
        <taxon>Muscomorpha</taxon>
        <taxon>Hippoboscoidea</taxon>
        <taxon>Glossinidae</taxon>
        <taxon>Glossina</taxon>
    </lineage>
</organism>
<dbReference type="AlphaFoldDB" id="A0A9C6DWF3"/>
<keyword evidence="1" id="KW-1185">Reference proteome</keyword>